<evidence type="ECO:0000256" key="3">
    <source>
        <dbReference type="ARBA" id="ARBA00022833"/>
    </source>
</evidence>
<reference evidence="6" key="1">
    <citation type="journal article" date="2021" name="New Phytol.">
        <title>Evolutionary innovations through gain and loss of genes in the ectomycorrhizal Boletales.</title>
        <authorList>
            <person name="Wu G."/>
            <person name="Miyauchi S."/>
            <person name="Morin E."/>
            <person name="Kuo A."/>
            <person name="Drula E."/>
            <person name="Varga T."/>
            <person name="Kohler A."/>
            <person name="Feng B."/>
            <person name="Cao Y."/>
            <person name="Lipzen A."/>
            <person name="Daum C."/>
            <person name="Hundley H."/>
            <person name="Pangilinan J."/>
            <person name="Johnson J."/>
            <person name="Barry K."/>
            <person name="LaButti K."/>
            <person name="Ng V."/>
            <person name="Ahrendt S."/>
            <person name="Min B."/>
            <person name="Choi I.G."/>
            <person name="Park H."/>
            <person name="Plett J.M."/>
            <person name="Magnuson J."/>
            <person name="Spatafora J.W."/>
            <person name="Nagy L.G."/>
            <person name="Henrissat B."/>
            <person name="Grigoriev I.V."/>
            <person name="Yang Z.L."/>
            <person name="Xu J."/>
            <person name="Martin F.M."/>
        </authorList>
    </citation>
    <scope>NUCLEOTIDE SEQUENCE</scope>
    <source>
        <strain evidence="6">KKN 215</strain>
    </source>
</reference>
<accession>A0A8K0URM9</accession>
<dbReference type="OrthoDB" id="436852at2759"/>
<feature type="compositionally biased region" description="Low complexity" evidence="4">
    <location>
        <begin position="184"/>
        <end position="195"/>
    </location>
</feature>
<gene>
    <name evidence="6" type="ORF">BXZ70DRAFT_112894</name>
</gene>
<dbReference type="SUPFAM" id="SSF57903">
    <property type="entry name" value="FYVE/PHD zinc finger"/>
    <property type="match status" value="1"/>
</dbReference>
<dbReference type="Pfam" id="PF00628">
    <property type="entry name" value="PHD"/>
    <property type="match status" value="1"/>
</dbReference>
<feature type="compositionally biased region" description="Basic residues" evidence="4">
    <location>
        <begin position="218"/>
        <end position="236"/>
    </location>
</feature>
<dbReference type="GO" id="GO:0008270">
    <property type="term" value="F:zinc ion binding"/>
    <property type="evidence" value="ECO:0007669"/>
    <property type="project" value="UniProtKB-KW"/>
</dbReference>
<keyword evidence="2" id="KW-0863">Zinc-finger</keyword>
<dbReference type="SMART" id="SM00249">
    <property type="entry name" value="PHD"/>
    <property type="match status" value="1"/>
</dbReference>
<sequence>MRPLERIQSRFPSSPLRPEPLRPADWLRQVAQRDAESQSSRSQTPSERTTTRTNSPTRVSVNNSKRKSLAPEQPRFSPPPASPDSDDFRPLRRPTHSPPPILSTSSSSASDFLAEALFNDEQLHLSPQLSQFAMHDGEEEDRAQRDLPVPAFANLLFRDRIFSPGMPRKRSLSVSEKSELSELSSLSSLSTPSSSHAGPSILATTVDPTSLSVSTTKTSKRRRNHTATTNPRKRRRTEPLPERQKAKGRKSQGKKAASVAPSFQPDIKCDWPQRLVDDPVDKAFIQCDVCDSWYHYGCVGVKQGDQCLLPGEAFLCPPCVACRCVPSISLYSTST</sequence>
<comment type="caution">
    <text evidence="6">The sequence shown here is derived from an EMBL/GenBank/DDBJ whole genome shotgun (WGS) entry which is preliminary data.</text>
</comment>
<dbReference type="AlphaFoldDB" id="A0A8K0URM9"/>
<dbReference type="EMBL" id="JAEVFJ010000013">
    <property type="protein sequence ID" value="KAH8101158.1"/>
    <property type="molecule type" value="Genomic_DNA"/>
</dbReference>
<evidence type="ECO:0000256" key="2">
    <source>
        <dbReference type="ARBA" id="ARBA00022771"/>
    </source>
</evidence>
<evidence type="ECO:0000313" key="6">
    <source>
        <dbReference type="EMBL" id="KAH8101158.1"/>
    </source>
</evidence>
<protein>
    <recommendedName>
        <fullName evidence="5">Zinc finger PHD-type domain-containing protein</fullName>
    </recommendedName>
</protein>
<evidence type="ECO:0000256" key="4">
    <source>
        <dbReference type="SAM" id="MobiDB-lite"/>
    </source>
</evidence>
<dbReference type="InterPro" id="IPR013083">
    <property type="entry name" value="Znf_RING/FYVE/PHD"/>
</dbReference>
<evidence type="ECO:0000259" key="5">
    <source>
        <dbReference type="SMART" id="SM00249"/>
    </source>
</evidence>
<evidence type="ECO:0000256" key="1">
    <source>
        <dbReference type="ARBA" id="ARBA00022723"/>
    </source>
</evidence>
<dbReference type="InterPro" id="IPR001965">
    <property type="entry name" value="Znf_PHD"/>
</dbReference>
<feature type="region of interest" description="Disordered" evidence="4">
    <location>
        <begin position="1"/>
        <end position="108"/>
    </location>
</feature>
<dbReference type="InterPro" id="IPR011011">
    <property type="entry name" value="Znf_FYVE_PHD"/>
</dbReference>
<organism evidence="6 7">
    <name type="scientific">Cristinia sonorae</name>
    <dbReference type="NCBI Taxonomy" id="1940300"/>
    <lineage>
        <taxon>Eukaryota</taxon>
        <taxon>Fungi</taxon>
        <taxon>Dikarya</taxon>
        <taxon>Basidiomycota</taxon>
        <taxon>Agaricomycotina</taxon>
        <taxon>Agaricomycetes</taxon>
        <taxon>Agaricomycetidae</taxon>
        <taxon>Agaricales</taxon>
        <taxon>Pleurotineae</taxon>
        <taxon>Stephanosporaceae</taxon>
        <taxon>Cristinia</taxon>
    </lineage>
</organism>
<keyword evidence="3" id="KW-0862">Zinc</keyword>
<feature type="domain" description="Zinc finger PHD-type" evidence="5">
    <location>
        <begin position="268"/>
        <end position="320"/>
    </location>
</feature>
<feature type="compositionally biased region" description="Polar residues" evidence="4">
    <location>
        <begin position="37"/>
        <end position="63"/>
    </location>
</feature>
<dbReference type="InterPro" id="IPR019787">
    <property type="entry name" value="Znf_PHD-finger"/>
</dbReference>
<feature type="region of interest" description="Disordered" evidence="4">
    <location>
        <begin position="184"/>
        <end position="261"/>
    </location>
</feature>
<dbReference type="Gene3D" id="3.30.40.10">
    <property type="entry name" value="Zinc/RING finger domain, C3HC4 (zinc finger)"/>
    <property type="match status" value="1"/>
</dbReference>
<keyword evidence="1" id="KW-0479">Metal-binding</keyword>
<evidence type="ECO:0000313" key="7">
    <source>
        <dbReference type="Proteomes" id="UP000813824"/>
    </source>
</evidence>
<name>A0A8K0URM9_9AGAR</name>
<dbReference type="Proteomes" id="UP000813824">
    <property type="component" value="Unassembled WGS sequence"/>
</dbReference>
<keyword evidence="7" id="KW-1185">Reference proteome</keyword>
<proteinExistence type="predicted"/>